<evidence type="ECO:0000313" key="1">
    <source>
        <dbReference type="EMBL" id="GFB04082.1"/>
    </source>
</evidence>
<gene>
    <name evidence="1" type="ORF">Tci_676053</name>
</gene>
<comment type="caution">
    <text evidence="1">The sequence shown here is derived from an EMBL/GenBank/DDBJ whole genome shotgun (WGS) entry which is preliminary data.</text>
</comment>
<dbReference type="EMBL" id="BKCJ010539286">
    <property type="protein sequence ID" value="GFB04082.1"/>
    <property type="molecule type" value="Genomic_DNA"/>
</dbReference>
<reference evidence="1" key="1">
    <citation type="journal article" date="2019" name="Sci. Rep.">
        <title>Draft genome of Tanacetum cinerariifolium, the natural source of mosquito coil.</title>
        <authorList>
            <person name="Yamashiro T."/>
            <person name="Shiraishi A."/>
            <person name="Satake H."/>
            <person name="Nakayama K."/>
        </authorList>
    </citation>
    <scope>NUCLEOTIDE SEQUENCE</scope>
</reference>
<proteinExistence type="predicted"/>
<sequence>MFNVNDLHREEVFVEKELTDKEVSVFGEVNAASIATTINATATITTDEITSTCGNKVSKTKAKRIVLQDSTPVKSKKKDQIRIDEEATLKLQAEFEEEKRLAREKEQQELTDVEKATLFMQFLEKRRKLFAAKATEEKRNKPPTQAQQRKNLCTYLKNVEGKKIKDLKNKSFDSIQKMFDRAFKRVNTCVDFRTELVKGSSKRARKELTQGSSKKQKVNDNKETAELKELMEIIPDKEEVEINVIPLAVKSPKIVN</sequence>
<organism evidence="1">
    <name type="scientific">Tanacetum cinerariifolium</name>
    <name type="common">Dalmatian daisy</name>
    <name type="synonym">Chrysanthemum cinerariifolium</name>
    <dbReference type="NCBI Taxonomy" id="118510"/>
    <lineage>
        <taxon>Eukaryota</taxon>
        <taxon>Viridiplantae</taxon>
        <taxon>Streptophyta</taxon>
        <taxon>Embryophyta</taxon>
        <taxon>Tracheophyta</taxon>
        <taxon>Spermatophyta</taxon>
        <taxon>Magnoliopsida</taxon>
        <taxon>eudicotyledons</taxon>
        <taxon>Gunneridae</taxon>
        <taxon>Pentapetalae</taxon>
        <taxon>asterids</taxon>
        <taxon>campanulids</taxon>
        <taxon>Asterales</taxon>
        <taxon>Asteraceae</taxon>
        <taxon>Asteroideae</taxon>
        <taxon>Anthemideae</taxon>
        <taxon>Anthemidinae</taxon>
        <taxon>Tanacetum</taxon>
    </lineage>
</organism>
<accession>A0A699KSC8</accession>
<name>A0A699KSC8_TANCI</name>
<protein>
    <submittedName>
        <fullName evidence="1">Uncharacterized protein</fullName>
    </submittedName>
</protein>
<dbReference type="AlphaFoldDB" id="A0A699KSC8"/>